<evidence type="ECO:0000256" key="1">
    <source>
        <dbReference type="SAM" id="MobiDB-lite"/>
    </source>
</evidence>
<feature type="region of interest" description="Disordered" evidence="1">
    <location>
        <begin position="135"/>
        <end position="156"/>
    </location>
</feature>
<organism evidence="2">
    <name type="scientific">Timema bartmani</name>
    <dbReference type="NCBI Taxonomy" id="61472"/>
    <lineage>
        <taxon>Eukaryota</taxon>
        <taxon>Metazoa</taxon>
        <taxon>Ecdysozoa</taxon>
        <taxon>Arthropoda</taxon>
        <taxon>Hexapoda</taxon>
        <taxon>Insecta</taxon>
        <taxon>Pterygota</taxon>
        <taxon>Neoptera</taxon>
        <taxon>Polyneoptera</taxon>
        <taxon>Phasmatodea</taxon>
        <taxon>Timematodea</taxon>
        <taxon>Timematoidea</taxon>
        <taxon>Timematidae</taxon>
        <taxon>Timema</taxon>
    </lineage>
</organism>
<accession>A0A7R9HXG7</accession>
<sequence length="495" mass="57166">MLDYFCARCTATLLESLDHIQDDMYKSEPSFQHSSLRQQMNNNCFDTNHKDPDNPVPLQAGTHNQDFQIRYTAQILGAFPKQFESSQLILDSETDETTSIKYECDFDRTFNIPWSLEGASCTETLLQFLEQDQENRSESQPVFRDNQFSSRQSQRRFKPKKFYTTTQDGCSETLQEFLEHNQDSMYQAQPVFQDSRFSIIQSCSDTLLEFLEQNQESMYKSQPVFMDSQFSTNQVRKRRNQAKGLFITTQDGYTGTLLEFLEQNQENMYNSQPFFVDSQFSTKQVRKRRNQAKGLFTTTQDGYALHGHRPRHHDGALRSLTHVPGNSTYQPLKEIQETVRNKIILEQLHQKAYFDKRRSSDDATCTTGKPTKGQSKYRGPLVGLKVFPDGNTYRVSQFTGDVKQKHFATTAHVSQLKSWGNKDKIDDGEPVSDESEDDKSNGSELKTTKPDSSPVTFSDSSDIGEIGRDQDSPRTRPIREQRRTKYLKDFVTRSM</sequence>
<feature type="compositionally biased region" description="Polar residues" evidence="1">
    <location>
        <begin position="362"/>
        <end position="374"/>
    </location>
</feature>
<dbReference type="EMBL" id="OD564284">
    <property type="protein sequence ID" value="CAD7437569.1"/>
    <property type="molecule type" value="Genomic_DNA"/>
</dbReference>
<feature type="compositionally biased region" description="Acidic residues" evidence="1">
    <location>
        <begin position="428"/>
        <end position="437"/>
    </location>
</feature>
<gene>
    <name evidence="2" type="ORF">TBIB3V08_LOCUS178</name>
</gene>
<dbReference type="AlphaFoldDB" id="A0A7R9HXG7"/>
<protein>
    <submittedName>
        <fullName evidence="2">Uncharacterized protein</fullName>
    </submittedName>
</protein>
<evidence type="ECO:0000313" key="2">
    <source>
        <dbReference type="EMBL" id="CAD7437569.1"/>
    </source>
</evidence>
<feature type="compositionally biased region" description="Basic and acidic residues" evidence="1">
    <location>
        <begin position="465"/>
        <end position="495"/>
    </location>
</feature>
<reference evidence="2" key="1">
    <citation type="submission" date="2020-11" db="EMBL/GenBank/DDBJ databases">
        <authorList>
            <person name="Tran Van P."/>
        </authorList>
    </citation>
    <scope>NUCLEOTIDE SEQUENCE</scope>
</reference>
<feature type="region of interest" description="Disordered" evidence="1">
    <location>
        <begin position="356"/>
        <end position="379"/>
    </location>
</feature>
<feature type="compositionally biased region" description="Basic and acidic residues" evidence="1">
    <location>
        <begin position="438"/>
        <end position="449"/>
    </location>
</feature>
<name>A0A7R9HXG7_9NEOP</name>
<feature type="region of interest" description="Disordered" evidence="1">
    <location>
        <begin position="420"/>
        <end position="495"/>
    </location>
</feature>
<proteinExistence type="predicted"/>
<feature type="compositionally biased region" description="Polar residues" evidence="1">
    <location>
        <begin position="450"/>
        <end position="461"/>
    </location>
</feature>